<evidence type="ECO:0000313" key="2">
    <source>
        <dbReference type="Proteomes" id="UP001152795"/>
    </source>
</evidence>
<sequence>MGIYNQGKQSHTIYREPGLSKVFEKMSRQLKDKTKEDMSKVLDCSSFQIKPLQACITETTLDDFDLPDSGSSHHSPKDLMCDVDLDATRTSSSVGSAHNSINEPNKVDDIPERMELACEVNSFQPLYCIFHMTLIN</sequence>
<organism evidence="1 2">
    <name type="scientific">Paramuricea clavata</name>
    <name type="common">Red gorgonian</name>
    <name type="synonym">Violescent sea-whip</name>
    <dbReference type="NCBI Taxonomy" id="317549"/>
    <lineage>
        <taxon>Eukaryota</taxon>
        <taxon>Metazoa</taxon>
        <taxon>Cnidaria</taxon>
        <taxon>Anthozoa</taxon>
        <taxon>Octocorallia</taxon>
        <taxon>Malacalcyonacea</taxon>
        <taxon>Plexauridae</taxon>
        <taxon>Paramuricea</taxon>
    </lineage>
</organism>
<accession>A0A6S7LPI0</accession>
<dbReference type="Proteomes" id="UP001152795">
    <property type="component" value="Unassembled WGS sequence"/>
</dbReference>
<reference evidence="1" key="1">
    <citation type="submission" date="2020-04" db="EMBL/GenBank/DDBJ databases">
        <authorList>
            <person name="Alioto T."/>
            <person name="Alioto T."/>
            <person name="Gomez Garrido J."/>
        </authorList>
    </citation>
    <scope>NUCLEOTIDE SEQUENCE</scope>
    <source>
        <strain evidence="1">A484AB</strain>
    </source>
</reference>
<dbReference type="EMBL" id="CACRXK020022245">
    <property type="protein sequence ID" value="CAB4036639.1"/>
    <property type="molecule type" value="Genomic_DNA"/>
</dbReference>
<dbReference type="AlphaFoldDB" id="A0A6S7LPI0"/>
<keyword evidence="2" id="KW-1185">Reference proteome</keyword>
<comment type="caution">
    <text evidence="1">The sequence shown here is derived from an EMBL/GenBank/DDBJ whole genome shotgun (WGS) entry which is preliminary data.</text>
</comment>
<protein>
    <submittedName>
        <fullName evidence="1">Uncharacterized protein</fullName>
    </submittedName>
</protein>
<proteinExistence type="predicted"/>
<evidence type="ECO:0000313" key="1">
    <source>
        <dbReference type="EMBL" id="CAB4036639.1"/>
    </source>
</evidence>
<gene>
    <name evidence="1" type="ORF">PACLA_8A085237</name>
</gene>
<name>A0A6S7LPI0_PARCT</name>